<feature type="region of interest" description="Disordered" evidence="2">
    <location>
        <begin position="181"/>
        <end position="203"/>
    </location>
</feature>
<dbReference type="PROSITE" id="PS00636">
    <property type="entry name" value="DNAJ_1"/>
    <property type="match status" value="1"/>
</dbReference>
<name>A0AAP5MBM6_9CYAN</name>
<dbReference type="SUPFAM" id="SSF49493">
    <property type="entry name" value="HSP40/DnaJ peptide-binding domain"/>
    <property type="match status" value="2"/>
</dbReference>
<sequence length="326" mass="36177">MAPANDFKNYYAILGVSKTATADDIKRAYRKLARKHHPDVNPGNQEAEEKFKAINEANEVLSNPETREKYDQFGQYWKQAGEGTTPPRTGTTSQRSDQYSNFDQYSSFDDFINDLLGGSGGRTRTGRTYYRTSPQQPDDSTGFGTQAPAPDTEAAIALSLSEAFHGVQKRLQLDDETINIRIPPGAKPGSRIRIKGKGRPSSFSQQRGDLYLTINLLPHPFFQFSDNNLSCEVPIRPDEAVLGAQIQVPTPDGRVTLAVPKGVNSGQLLRLRGKGWTQPKDGRTDLIVKLQIVSPKELSTIEQDCYEKIQANTSFNPRTALEEVTL</sequence>
<dbReference type="InterPro" id="IPR001623">
    <property type="entry name" value="DnaJ_domain"/>
</dbReference>
<dbReference type="Pfam" id="PF01556">
    <property type="entry name" value="DnaJ_C"/>
    <property type="match status" value="1"/>
</dbReference>
<gene>
    <name evidence="4" type="ORF">G7B40_021205</name>
</gene>
<dbReference type="GO" id="GO:0042026">
    <property type="term" value="P:protein refolding"/>
    <property type="evidence" value="ECO:0007669"/>
    <property type="project" value="TreeGrafter"/>
</dbReference>
<dbReference type="SMART" id="SM00271">
    <property type="entry name" value="DnaJ"/>
    <property type="match status" value="1"/>
</dbReference>
<dbReference type="InterPro" id="IPR018253">
    <property type="entry name" value="DnaJ_domain_CS"/>
</dbReference>
<feature type="region of interest" description="Disordered" evidence="2">
    <location>
        <begin position="79"/>
        <end position="99"/>
    </location>
</feature>
<dbReference type="PANTHER" id="PTHR43096:SF52">
    <property type="entry name" value="DNAJ HOMOLOG 1, MITOCHONDRIAL-RELATED"/>
    <property type="match status" value="1"/>
</dbReference>
<evidence type="ECO:0000256" key="1">
    <source>
        <dbReference type="ARBA" id="ARBA00023186"/>
    </source>
</evidence>
<proteinExistence type="predicted"/>
<dbReference type="Pfam" id="PF00226">
    <property type="entry name" value="DnaJ"/>
    <property type="match status" value="1"/>
</dbReference>
<dbReference type="Gene3D" id="1.10.287.110">
    <property type="entry name" value="DnaJ domain"/>
    <property type="match status" value="1"/>
</dbReference>
<dbReference type="PROSITE" id="PS50076">
    <property type="entry name" value="DNAJ_2"/>
    <property type="match status" value="1"/>
</dbReference>
<feature type="domain" description="J" evidence="3">
    <location>
        <begin position="9"/>
        <end position="74"/>
    </location>
</feature>
<evidence type="ECO:0000313" key="4">
    <source>
        <dbReference type="EMBL" id="MDR9897064.1"/>
    </source>
</evidence>
<keyword evidence="5" id="KW-1185">Reference proteome</keyword>
<feature type="compositionally biased region" description="Low complexity" evidence="2">
    <location>
        <begin position="83"/>
        <end position="96"/>
    </location>
</feature>
<protein>
    <submittedName>
        <fullName evidence="4">J domain-containing protein</fullName>
    </submittedName>
</protein>
<evidence type="ECO:0000313" key="5">
    <source>
        <dbReference type="Proteomes" id="UP000667802"/>
    </source>
</evidence>
<dbReference type="SUPFAM" id="SSF46565">
    <property type="entry name" value="Chaperone J-domain"/>
    <property type="match status" value="1"/>
</dbReference>
<organism evidence="4 5">
    <name type="scientific">Aetokthonos hydrillicola Thurmond2011</name>
    <dbReference type="NCBI Taxonomy" id="2712845"/>
    <lineage>
        <taxon>Bacteria</taxon>
        <taxon>Bacillati</taxon>
        <taxon>Cyanobacteriota</taxon>
        <taxon>Cyanophyceae</taxon>
        <taxon>Nostocales</taxon>
        <taxon>Hapalosiphonaceae</taxon>
        <taxon>Aetokthonos</taxon>
    </lineage>
</organism>
<dbReference type="InterPro" id="IPR036869">
    <property type="entry name" value="J_dom_sf"/>
</dbReference>
<feature type="compositionally biased region" description="Polar residues" evidence="2">
    <location>
        <begin position="134"/>
        <end position="144"/>
    </location>
</feature>
<comment type="caution">
    <text evidence="4">The sequence shown here is derived from an EMBL/GenBank/DDBJ whole genome shotgun (WGS) entry which is preliminary data.</text>
</comment>
<accession>A0AAP5MBM6</accession>
<dbReference type="Proteomes" id="UP000667802">
    <property type="component" value="Unassembled WGS sequence"/>
</dbReference>
<reference evidence="5" key="1">
    <citation type="journal article" date="2021" name="Science">
        <title>Hunting the eagle killer: A cyanobacterial neurotoxin causes vacuolar myelinopathy.</title>
        <authorList>
            <person name="Breinlinger S."/>
            <person name="Phillips T.J."/>
            <person name="Haram B.N."/>
            <person name="Mares J."/>
            <person name="Martinez Yerena J.A."/>
            <person name="Hrouzek P."/>
            <person name="Sobotka R."/>
            <person name="Henderson W.M."/>
            <person name="Schmieder P."/>
            <person name="Williams S.M."/>
            <person name="Lauderdale J.D."/>
            <person name="Wilde H.D."/>
            <person name="Gerrin W."/>
            <person name="Kust A."/>
            <person name="Washington J.W."/>
            <person name="Wagner C."/>
            <person name="Geier B."/>
            <person name="Liebeke M."/>
            <person name="Enke H."/>
            <person name="Niedermeyer T.H.J."/>
            <person name="Wilde S.B."/>
        </authorList>
    </citation>
    <scope>NUCLEOTIDE SEQUENCE [LARGE SCALE GENOMIC DNA]</scope>
    <source>
        <strain evidence="5">Thurmond2011</strain>
    </source>
</reference>
<feature type="region of interest" description="Disordered" evidence="2">
    <location>
        <begin position="117"/>
        <end position="146"/>
    </location>
</feature>
<keyword evidence="1" id="KW-0143">Chaperone</keyword>
<dbReference type="InterPro" id="IPR002939">
    <property type="entry name" value="DnaJ_C"/>
</dbReference>
<evidence type="ECO:0000256" key="2">
    <source>
        <dbReference type="SAM" id="MobiDB-lite"/>
    </source>
</evidence>
<dbReference type="PANTHER" id="PTHR43096">
    <property type="entry name" value="DNAJ HOMOLOG 1, MITOCHONDRIAL-RELATED"/>
    <property type="match status" value="1"/>
</dbReference>
<dbReference type="AlphaFoldDB" id="A0AAP5MBM6"/>
<dbReference type="EMBL" id="JAALHA020000010">
    <property type="protein sequence ID" value="MDR9897064.1"/>
    <property type="molecule type" value="Genomic_DNA"/>
</dbReference>
<dbReference type="Gene3D" id="2.60.260.20">
    <property type="entry name" value="Urease metallochaperone UreE, N-terminal domain"/>
    <property type="match status" value="2"/>
</dbReference>
<dbReference type="PRINTS" id="PR00625">
    <property type="entry name" value="JDOMAIN"/>
</dbReference>
<dbReference type="RefSeq" id="WP_208343314.1">
    <property type="nucleotide sequence ID" value="NZ_CAWQFN010000290.1"/>
</dbReference>
<dbReference type="InterPro" id="IPR008971">
    <property type="entry name" value="HSP40/DnaJ_pept-bd"/>
</dbReference>
<dbReference type="CDD" id="cd10747">
    <property type="entry name" value="DnaJ_C"/>
    <property type="match status" value="1"/>
</dbReference>
<dbReference type="FunFam" id="2.60.260.20:FF:000013">
    <property type="entry name" value="DnaJ subfamily B member 11"/>
    <property type="match status" value="1"/>
</dbReference>
<dbReference type="GO" id="GO:0051082">
    <property type="term" value="F:unfolded protein binding"/>
    <property type="evidence" value="ECO:0007669"/>
    <property type="project" value="InterPro"/>
</dbReference>
<dbReference type="GO" id="GO:0005737">
    <property type="term" value="C:cytoplasm"/>
    <property type="evidence" value="ECO:0007669"/>
    <property type="project" value="TreeGrafter"/>
</dbReference>
<dbReference type="CDD" id="cd06257">
    <property type="entry name" value="DnaJ"/>
    <property type="match status" value="1"/>
</dbReference>
<evidence type="ECO:0000259" key="3">
    <source>
        <dbReference type="PROSITE" id="PS50076"/>
    </source>
</evidence>